<dbReference type="PROSITE" id="PS51903">
    <property type="entry name" value="CLP_R"/>
    <property type="match status" value="1"/>
</dbReference>
<accession>A0A543PIG3</accession>
<reference evidence="3 4" key="1">
    <citation type="submission" date="2019-06" db="EMBL/GenBank/DDBJ databases">
        <title>Sequencing the genomes of 1000 actinobacteria strains.</title>
        <authorList>
            <person name="Klenk H.-P."/>
        </authorList>
    </citation>
    <scope>NUCLEOTIDE SEQUENCE [LARGE SCALE GENOMIC DNA]</scope>
    <source>
        <strain evidence="3 4">DSM 46837</strain>
    </source>
</reference>
<dbReference type="AlphaFoldDB" id="A0A543PIG3"/>
<keyword evidence="4" id="KW-1185">Reference proteome</keyword>
<dbReference type="InterPro" id="IPR036628">
    <property type="entry name" value="Clp_N_dom_sf"/>
</dbReference>
<dbReference type="Proteomes" id="UP000319865">
    <property type="component" value="Unassembled WGS sequence"/>
</dbReference>
<dbReference type="PANTHER" id="PTHR47016">
    <property type="entry name" value="ATP-DEPENDENT CLP PROTEASE ATP-BINDING SUBUNIT CLPT1, CHLOROPLASTIC"/>
    <property type="match status" value="1"/>
</dbReference>
<dbReference type="Gene3D" id="1.10.1780.10">
    <property type="entry name" value="Clp, N-terminal domain"/>
    <property type="match status" value="2"/>
</dbReference>
<name>A0A543PIG3_9ACTN</name>
<evidence type="ECO:0000313" key="4">
    <source>
        <dbReference type="Proteomes" id="UP000319865"/>
    </source>
</evidence>
<gene>
    <name evidence="3" type="ORF">FHU33_3340</name>
</gene>
<keyword evidence="1" id="KW-0677">Repeat</keyword>
<protein>
    <submittedName>
        <fullName evidence="3">ClpA/ClpB-like protein</fullName>
    </submittedName>
</protein>
<evidence type="ECO:0000313" key="3">
    <source>
        <dbReference type="EMBL" id="TQN43871.1"/>
    </source>
</evidence>
<dbReference type="PANTHER" id="PTHR47016:SF5">
    <property type="entry name" value="CLP DOMAIN SUPERFAMILY PROTEIN"/>
    <property type="match status" value="1"/>
</dbReference>
<proteinExistence type="predicted"/>
<sequence length="180" mass="19373">MFERFTTEARQTVVGAQTEARRLRHGWIGTEHLLLALLAQETPSTAVLVRYGLTHDTVAESVSAHRGDDLDADALSALGIDLDAVRDSVEASFGPGALDAPARKPGCAEPGKHIPFSPRAKKVLELSLREALAMKSRSIRDGHIALGLLREGDGMAMTVLADRGVDTAELRRELTVALRS</sequence>
<evidence type="ECO:0000259" key="2">
    <source>
        <dbReference type="PROSITE" id="PS51903"/>
    </source>
</evidence>
<evidence type="ECO:0000256" key="1">
    <source>
        <dbReference type="PROSITE-ProRule" id="PRU01251"/>
    </source>
</evidence>
<comment type="caution">
    <text evidence="3">The sequence shown here is derived from an EMBL/GenBank/DDBJ whole genome shotgun (WGS) entry which is preliminary data.</text>
</comment>
<dbReference type="RefSeq" id="WP_142026310.1">
    <property type="nucleotide sequence ID" value="NZ_VFQE01000001.1"/>
</dbReference>
<dbReference type="OrthoDB" id="3628183at2"/>
<feature type="domain" description="Clp R" evidence="2">
    <location>
        <begin position="2"/>
        <end position="180"/>
    </location>
</feature>
<dbReference type="InterPro" id="IPR044217">
    <property type="entry name" value="CLPT1/2"/>
</dbReference>
<dbReference type="EMBL" id="VFQE01000001">
    <property type="protein sequence ID" value="TQN43871.1"/>
    <property type="molecule type" value="Genomic_DNA"/>
</dbReference>
<dbReference type="Pfam" id="PF02861">
    <property type="entry name" value="Clp_N"/>
    <property type="match status" value="2"/>
</dbReference>
<dbReference type="InterPro" id="IPR004176">
    <property type="entry name" value="Clp_R_N"/>
</dbReference>
<dbReference type="SUPFAM" id="SSF81923">
    <property type="entry name" value="Double Clp-N motif"/>
    <property type="match status" value="2"/>
</dbReference>
<organism evidence="3 4">
    <name type="scientific">Blastococcus colisei</name>
    <dbReference type="NCBI Taxonomy" id="1564162"/>
    <lineage>
        <taxon>Bacteria</taxon>
        <taxon>Bacillati</taxon>
        <taxon>Actinomycetota</taxon>
        <taxon>Actinomycetes</taxon>
        <taxon>Geodermatophilales</taxon>
        <taxon>Geodermatophilaceae</taxon>
        <taxon>Blastococcus</taxon>
    </lineage>
</organism>